<dbReference type="STRING" id="714943.Mucpa_1311"/>
<dbReference type="InterPro" id="IPR043744">
    <property type="entry name" value="DUF5689"/>
</dbReference>
<proteinExistence type="predicted"/>
<dbReference type="OrthoDB" id="1111074at2"/>
<dbReference type="EMBL" id="CM001403">
    <property type="protein sequence ID" value="EHQ25473.1"/>
    <property type="molecule type" value="Genomic_DNA"/>
</dbReference>
<reference evidence="2" key="1">
    <citation type="submission" date="2011-09" db="EMBL/GenBank/DDBJ databases">
        <title>The permanent draft genome of Mucilaginibacter paludis DSM 18603.</title>
        <authorList>
            <consortium name="US DOE Joint Genome Institute (JGI-PGF)"/>
            <person name="Lucas S."/>
            <person name="Han J."/>
            <person name="Lapidus A."/>
            <person name="Bruce D."/>
            <person name="Goodwin L."/>
            <person name="Pitluck S."/>
            <person name="Peters L."/>
            <person name="Kyrpides N."/>
            <person name="Mavromatis K."/>
            <person name="Ivanova N."/>
            <person name="Mikhailova N."/>
            <person name="Held B."/>
            <person name="Detter J.C."/>
            <person name="Tapia R."/>
            <person name="Han C."/>
            <person name="Land M."/>
            <person name="Hauser L."/>
            <person name="Markowitz V."/>
            <person name="Cheng J.-F."/>
            <person name="Hugenholtz P."/>
            <person name="Woyke T."/>
            <person name="Wu D."/>
            <person name="Tindall B."/>
            <person name="Brambilla E."/>
            <person name="Klenk H.-P."/>
            <person name="Eisen J.A."/>
        </authorList>
    </citation>
    <scope>NUCLEOTIDE SEQUENCE [LARGE SCALE GENOMIC DNA]</scope>
    <source>
        <strain evidence="2">DSM 18603</strain>
    </source>
</reference>
<protein>
    <recommendedName>
        <fullName evidence="1">DUF5689 domain-containing protein</fullName>
    </recommendedName>
</protein>
<evidence type="ECO:0000313" key="2">
    <source>
        <dbReference type="EMBL" id="EHQ25473.1"/>
    </source>
</evidence>
<evidence type="ECO:0000313" key="3">
    <source>
        <dbReference type="Proteomes" id="UP000002774"/>
    </source>
</evidence>
<dbReference type="Pfam" id="PF18942">
    <property type="entry name" value="DUF5689"/>
    <property type="match status" value="1"/>
</dbReference>
<sequence length="466" mass="49073">MKTKTTIKQTLTALVIALSIVSCKKDKKADPVTPPVEVKVISLTDLKTLSAGASVKVPDGKKISGIVISDVAGKNTDTKTVILQDAASQTGIIINFDAAQTFAPGDQLEVNISNQTLAQVNGEVVLQNIPAANAKKTGTGTVTAKATTIVDINTNKIAWNGTLVSVNATDLTSANSKYEGNLTIKDASGTLTSAVLTTAAFTGTALPVSVSKITGIVRLNGTDARLDIRSQADVTPGDISKIISDDFTTWTDATPGTNVVTTSKEAWYAIYSNLGALKYKGIAADANFTVTDKTYPYLPVCDEYVGPGSQGSFLAVDPALDFKGLKSIKVTFAGSNVVGKGQFTGVLSPLLNGKNTTSPYNFQAFDANTDKLKIGIYAIVSGTWYFLAESGEYKETGKFFTVTFNFPTTAAALQAANPQIPGGTALSDFMEKPAFSIVNRSIGNPSGTDYKLKQRPILIDKVELGF</sequence>
<organism evidence="2 3">
    <name type="scientific">Mucilaginibacter paludis DSM 18603</name>
    <dbReference type="NCBI Taxonomy" id="714943"/>
    <lineage>
        <taxon>Bacteria</taxon>
        <taxon>Pseudomonadati</taxon>
        <taxon>Bacteroidota</taxon>
        <taxon>Sphingobacteriia</taxon>
        <taxon>Sphingobacteriales</taxon>
        <taxon>Sphingobacteriaceae</taxon>
        <taxon>Mucilaginibacter</taxon>
    </lineage>
</organism>
<feature type="domain" description="DUF5689" evidence="1">
    <location>
        <begin position="39"/>
        <end position="234"/>
    </location>
</feature>
<keyword evidence="3" id="KW-1185">Reference proteome</keyword>
<dbReference type="AlphaFoldDB" id="H1YHD9"/>
<gene>
    <name evidence="2" type="ORF">Mucpa_1311</name>
</gene>
<dbReference type="PROSITE" id="PS51257">
    <property type="entry name" value="PROKAR_LIPOPROTEIN"/>
    <property type="match status" value="1"/>
</dbReference>
<name>H1YHD9_9SPHI</name>
<evidence type="ECO:0000259" key="1">
    <source>
        <dbReference type="Pfam" id="PF18942"/>
    </source>
</evidence>
<accession>H1YHD9</accession>
<dbReference type="Proteomes" id="UP000002774">
    <property type="component" value="Chromosome"/>
</dbReference>
<dbReference type="RefSeq" id="WP_008505236.1">
    <property type="nucleotide sequence ID" value="NZ_CM001403.1"/>
</dbReference>
<dbReference type="HOGENOM" id="CLU_592900_0_0_10"/>